<comment type="caution">
    <text evidence="4">The sequence shown here is derived from an EMBL/GenBank/DDBJ whole genome shotgun (WGS) entry which is preliminary data.</text>
</comment>
<feature type="transmembrane region" description="Helical" evidence="1">
    <location>
        <begin position="81"/>
        <end position="100"/>
    </location>
</feature>
<feature type="domain" description="Urease accessory protein UreH-like transmembrane" evidence="2">
    <location>
        <begin position="9"/>
        <end position="211"/>
    </location>
</feature>
<dbReference type="PANTHER" id="PTHR42208">
    <property type="entry name" value="HEAVY METAL TRANSPORTER-RELATED"/>
    <property type="match status" value="1"/>
</dbReference>
<keyword evidence="5" id="KW-1185">Reference proteome</keyword>
<evidence type="ECO:0000259" key="2">
    <source>
        <dbReference type="Pfam" id="PF13386"/>
    </source>
</evidence>
<dbReference type="Proteomes" id="UP000650616">
    <property type="component" value="Unassembled WGS sequence"/>
</dbReference>
<dbReference type="Pfam" id="PF13386">
    <property type="entry name" value="DsbD_2"/>
    <property type="match status" value="1"/>
</dbReference>
<accession>A0AAW3ZQW0</accession>
<keyword evidence="1" id="KW-1133">Transmembrane helix</keyword>
<dbReference type="EMBL" id="LIWG01000001">
    <property type="protein sequence ID" value="MBE3607325.1"/>
    <property type="molecule type" value="Genomic_DNA"/>
</dbReference>
<evidence type="ECO:0000313" key="6">
    <source>
        <dbReference type="Proteomes" id="UP001318760"/>
    </source>
</evidence>
<dbReference type="EMBL" id="JADBHS010000002">
    <property type="protein sequence ID" value="MBE2985866.1"/>
    <property type="molecule type" value="Genomic_DNA"/>
</dbReference>
<proteinExistence type="predicted"/>
<name>A0AAW3ZQW0_9BACT</name>
<evidence type="ECO:0000313" key="5">
    <source>
        <dbReference type="Proteomes" id="UP000650616"/>
    </source>
</evidence>
<keyword evidence="1" id="KW-0812">Transmembrane</keyword>
<feature type="transmembrane region" description="Helical" evidence="1">
    <location>
        <begin position="6"/>
        <end position="35"/>
    </location>
</feature>
<sequence>MDFATVVSIVSVAFLSSFSHCIGMCGGFLGLQAFFLKDKTQKQTLFFTTLYHLARIFAYVLIGTVFGAFGGIFVISGTSRAFLFFMIGFFLVFIGVALWVRGDLLKFIENDKISKFVTKNAFKLSKKHGILNFVALGFLNGLLPCGVVYYFAAMAIASSSVVNGALIMLLFGLSTLPVMVGFVTFFNLINETFKQIMFKISLIIVILNGIYLTFLGYMANNG</sequence>
<evidence type="ECO:0000256" key="1">
    <source>
        <dbReference type="SAM" id="Phobius"/>
    </source>
</evidence>
<dbReference type="Proteomes" id="UP001318760">
    <property type="component" value="Unassembled WGS sequence"/>
</dbReference>
<feature type="transmembrane region" description="Helical" evidence="1">
    <location>
        <begin position="129"/>
        <end position="152"/>
    </location>
</feature>
<gene>
    <name evidence="3" type="ORF">CCAL12919_01770</name>
    <name evidence="4" type="ORF">CCAL9337_01050</name>
</gene>
<protein>
    <submittedName>
        <fullName evidence="4">Sulfite exporter TauE/SafE family protein</fullName>
    </submittedName>
</protein>
<organism evidence="4 5">
    <name type="scientific">Campylobacter californiensis</name>
    <dbReference type="NCBI Taxonomy" id="1032243"/>
    <lineage>
        <taxon>Bacteria</taxon>
        <taxon>Pseudomonadati</taxon>
        <taxon>Campylobacterota</taxon>
        <taxon>Epsilonproteobacteria</taxon>
        <taxon>Campylobacterales</taxon>
        <taxon>Campylobacteraceae</taxon>
        <taxon>Campylobacter</taxon>
    </lineage>
</organism>
<dbReference type="InterPro" id="IPR039447">
    <property type="entry name" value="UreH-like_TM_dom"/>
</dbReference>
<reference evidence="4 5" key="1">
    <citation type="submission" date="2015-08" db="EMBL/GenBank/DDBJ databases">
        <title>Comparative genomics of the Campylobacter concisus group.</title>
        <authorList>
            <person name="Yee E."/>
            <person name="Chapman M.H."/>
            <person name="Huynh S."/>
            <person name="Bono J.L."/>
            <person name="On S.L."/>
            <person name="St Leger J."/>
            <person name="Foster G."/>
            <person name="Parker C.T."/>
            <person name="Miller W.G."/>
        </authorList>
    </citation>
    <scope>NUCLEOTIDE SEQUENCE [LARGE SCALE GENOMIC DNA]</scope>
    <source>
        <strain evidence="4 5">RM9337</strain>
    </source>
</reference>
<reference evidence="3 6" key="2">
    <citation type="submission" date="2020-10" db="EMBL/GenBank/DDBJ databases">
        <title>Campylobacter californiensis sp. nov. isolated from cattle and feral swine in California.</title>
        <authorList>
            <person name="Miller W.G."/>
        </authorList>
    </citation>
    <scope>NUCLEOTIDE SEQUENCE [LARGE SCALE GENOMIC DNA]</scope>
    <source>
        <strain evidence="3 6">RM12919</strain>
    </source>
</reference>
<dbReference type="PANTHER" id="PTHR42208:SF1">
    <property type="entry name" value="HEAVY METAL TRANSPORTER"/>
    <property type="match status" value="1"/>
</dbReference>
<keyword evidence="1" id="KW-0472">Membrane</keyword>
<feature type="transmembrane region" description="Helical" evidence="1">
    <location>
        <begin position="200"/>
        <end position="219"/>
    </location>
</feature>
<feature type="transmembrane region" description="Helical" evidence="1">
    <location>
        <begin position="56"/>
        <end position="75"/>
    </location>
</feature>
<dbReference type="RefSeq" id="WP_170015214.1">
    <property type="nucleotide sequence ID" value="NZ_CP012545.1"/>
</dbReference>
<evidence type="ECO:0000313" key="3">
    <source>
        <dbReference type="EMBL" id="MBE2985866.1"/>
    </source>
</evidence>
<evidence type="ECO:0000313" key="4">
    <source>
        <dbReference type="EMBL" id="MBE3607325.1"/>
    </source>
</evidence>
<dbReference type="AlphaFoldDB" id="A0AAW3ZQW0"/>
<feature type="transmembrane region" description="Helical" evidence="1">
    <location>
        <begin position="164"/>
        <end position="188"/>
    </location>
</feature>